<feature type="compositionally biased region" description="Basic and acidic residues" evidence="1">
    <location>
        <begin position="265"/>
        <end position="274"/>
    </location>
</feature>
<dbReference type="PANTHER" id="PTHR36380:SF1">
    <property type="entry name" value="OS01G0755100 PROTEIN"/>
    <property type="match status" value="1"/>
</dbReference>
<proteinExistence type="predicted"/>
<reference evidence="2 3" key="1">
    <citation type="submission" date="2018-10" db="EMBL/GenBank/DDBJ databases">
        <title>A high-quality apple genome assembly.</title>
        <authorList>
            <person name="Hu J."/>
        </authorList>
    </citation>
    <scope>NUCLEOTIDE SEQUENCE [LARGE SCALE GENOMIC DNA]</scope>
    <source>
        <strain evidence="3">cv. HFTH1</strain>
        <tissue evidence="2">Young leaf</tissue>
    </source>
</reference>
<dbReference type="EMBL" id="RDQH01000331">
    <property type="protein sequence ID" value="RXH99119.1"/>
    <property type="molecule type" value="Genomic_DNA"/>
</dbReference>
<sequence>MEIVEVRVDMDFNLDGDFGKISYFKMDMPDLDFSSPPRKAAKTKERSEEESSKGNRQGKQDPLNSLLISISKLCIFFSFPYLNYVSDVSVLVPDTFFLGSGLDDFDLDPSLKKSERSSNKNQDSRKEVLSDRRGPQGSKIDLAEDIGTLDGGSERVDPSKIDTSLVVLRKVNSINDNCPSKSRSENLEPPHGPRSPVKVMTKSVEESDQRSHLSEKESATEPYAKPATDDLSGQLVGGVDSNGGTVFEGENDGCLQTDFNTTSSGKEDIDEKMSAGDGPNSEDLPLRDSSPVNVDSSDSKNGDGCKSGSDISTQNTEPKLGSDISTENTESAIDDLDLEDNSNTFVSRKTLLNIKGIKDDQNLTSKLPLSAESSESAVDKVTLANESKSGEFHSKISKRLEEVGSQMCQPSLIGAKSLSSGFNGIDTMRLRPAIEERVVTNAHGAQIGSKLPDTPLVPSFVIINREDLKSDGVPNRAKLVRNSRLSDKEVTEREPVLGSGLGKSLHDPR</sequence>
<feature type="compositionally biased region" description="Basic and acidic residues" evidence="1">
    <location>
        <begin position="484"/>
        <end position="495"/>
    </location>
</feature>
<feature type="compositionally biased region" description="Polar residues" evidence="1">
    <location>
        <begin position="309"/>
        <end position="325"/>
    </location>
</feature>
<name>A0A498JT89_MALDO</name>
<dbReference type="PANTHER" id="PTHR36380">
    <property type="entry name" value="BNAA03G58330D PROTEIN"/>
    <property type="match status" value="1"/>
</dbReference>
<feature type="compositionally biased region" description="Basic and acidic residues" evidence="1">
    <location>
        <begin position="109"/>
        <end position="134"/>
    </location>
</feature>
<feature type="region of interest" description="Disordered" evidence="1">
    <location>
        <begin position="480"/>
        <end position="509"/>
    </location>
</feature>
<dbReference type="Proteomes" id="UP000290289">
    <property type="component" value="Chromosome 5"/>
</dbReference>
<feature type="compositionally biased region" description="Basic and acidic residues" evidence="1">
    <location>
        <begin position="42"/>
        <end position="53"/>
    </location>
</feature>
<evidence type="ECO:0000313" key="3">
    <source>
        <dbReference type="Proteomes" id="UP000290289"/>
    </source>
</evidence>
<evidence type="ECO:0000256" key="1">
    <source>
        <dbReference type="SAM" id="MobiDB-lite"/>
    </source>
</evidence>
<feature type="region of interest" description="Disordered" evidence="1">
    <location>
        <begin position="176"/>
        <end position="325"/>
    </location>
</feature>
<accession>A0A498JT89</accession>
<feature type="compositionally biased region" description="Basic and acidic residues" evidence="1">
    <location>
        <begin position="203"/>
        <end position="219"/>
    </location>
</feature>
<gene>
    <name evidence="2" type="ORF">DVH24_011444</name>
</gene>
<protein>
    <submittedName>
        <fullName evidence="2">Uncharacterized protein</fullName>
    </submittedName>
</protein>
<keyword evidence="3" id="KW-1185">Reference proteome</keyword>
<feature type="region of interest" description="Disordered" evidence="1">
    <location>
        <begin position="109"/>
        <end position="157"/>
    </location>
</feature>
<comment type="caution">
    <text evidence="2">The sequence shown here is derived from an EMBL/GenBank/DDBJ whole genome shotgun (WGS) entry which is preliminary data.</text>
</comment>
<organism evidence="2 3">
    <name type="scientific">Malus domestica</name>
    <name type="common">Apple</name>
    <name type="synonym">Pyrus malus</name>
    <dbReference type="NCBI Taxonomy" id="3750"/>
    <lineage>
        <taxon>Eukaryota</taxon>
        <taxon>Viridiplantae</taxon>
        <taxon>Streptophyta</taxon>
        <taxon>Embryophyta</taxon>
        <taxon>Tracheophyta</taxon>
        <taxon>Spermatophyta</taxon>
        <taxon>Magnoliopsida</taxon>
        <taxon>eudicotyledons</taxon>
        <taxon>Gunneridae</taxon>
        <taxon>Pentapetalae</taxon>
        <taxon>rosids</taxon>
        <taxon>fabids</taxon>
        <taxon>Rosales</taxon>
        <taxon>Rosaceae</taxon>
        <taxon>Amygdaloideae</taxon>
        <taxon>Maleae</taxon>
        <taxon>Malus</taxon>
    </lineage>
</organism>
<evidence type="ECO:0000313" key="2">
    <source>
        <dbReference type="EMBL" id="RXH99119.1"/>
    </source>
</evidence>
<dbReference type="InterPro" id="IPR038777">
    <property type="entry name" value="At4g18490-like"/>
</dbReference>
<dbReference type="AlphaFoldDB" id="A0A498JT89"/>
<feature type="region of interest" description="Disordered" evidence="1">
    <location>
        <begin position="34"/>
        <end position="60"/>
    </location>
</feature>